<gene>
    <name evidence="7" type="primary">LOC101491494</name>
</gene>
<dbReference type="PROSITE" id="PS00194">
    <property type="entry name" value="THIOREDOXIN_1"/>
    <property type="match status" value="1"/>
</dbReference>
<keyword evidence="2" id="KW-1015">Disulfide bond</keyword>
<evidence type="ECO:0000256" key="2">
    <source>
        <dbReference type="ARBA" id="ARBA00023157"/>
    </source>
</evidence>
<dbReference type="PROSITE" id="PS51352">
    <property type="entry name" value="THIOREDOXIN_2"/>
    <property type="match status" value="1"/>
</dbReference>
<keyword evidence="3" id="KW-0676">Redox-active center</keyword>
<name>A0A1S2XGU4_CICAR</name>
<dbReference type="GeneID" id="101491494"/>
<dbReference type="OrthoDB" id="10263751at2759"/>
<dbReference type="AlphaFoldDB" id="A0A1S2XGU4"/>
<sequence>MGSFLSSFIGGSSEGSSAASDSPDNNRVKTCHSSELLHHYINETSRLVVIDFSASWCGPCKIMEPIIRAMANEITDVDFVKIDVDELSDVAQKFEVQAMPTFVLWKERKEIDRLVGARKDELKTMIQKHIA</sequence>
<dbReference type="KEGG" id="cam:101491494"/>
<protein>
    <submittedName>
        <fullName evidence="7">Thioredoxin H2</fullName>
    </submittedName>
</protein>
<dbReference type="Gene3D" id="3.40.30.10">
    <property type="entry name" value="Glutaredoxin"/>
    <property type="match status" value="1"/>
</dbReference>
<evidence type="ECO:0000313" key="7">
    <source>
        <dbReference type="RefSeq" id="XP_004489163.1"/>
    </source>
</evidence>
<dbReference type="PANTHER" id="PTHR10438:SF413">
    <property type="entry name" value="THIOREDOXIN H2"/>
    <property type="match status" value="1"/>
</dbReference>
<dbReference type="Proteomes" id="UP000087171">
    <property type="component" value="Chromosome Ca2"/>
</dbReference>
<keyword evidence="1" id="KW-0249">Electron transport</keyword>
<dbReference type="InterPro" id="IPR036249">
    <property type="entry name" value="Thioredoxin-like_sf"/>
</dbReference>
<feature type="domain" description="Thioredoxin" evidence="5">
    <location>
        <begin position="7"/>
        <end position="131"/>
    </location>
</feature>
<dbReference type="Pfam" id="PF00085">
    <property type="entry name" value="Thioredoxin"/>
    <property type="match status" value="1"/>
</dbReference>
<keyword evidence="6" id="KW-1185">Reference proteome</keyword>
<dbReference type="CDD" id="cd02947">
    <property type="entry name" value="TRX_family"/>
    <property type="match status" value="1"/>
</dbReference>
<evidence type="ECO:0000259" key="5">
    <source>
        <dbReference type="PROSITE" id="PS51352"/>
    </source>
</evidence>
<accession>A0A1S2XGU4</accession>
<organism evidence="6 7">
    <name type="scientific">Cicer arietinum</name>
    <name type="common">Chickpea</name>
    <name type="synonym">Garbanzo</name>
    <dbReference type="NCBI Taxonomy" id="3827"/>
    <lineage>
        <taxon>Eukaryota</taxon>
        <taxon>Viridiplantae</taxon>
        <taxon>Streptophyta</taxon>
        <taxon>Embryophyta</taxon>
        <taxon>Tracheophyta</taxon>
        <taxon>Spermatophyta</taxon>
        <taxon>Magnoliopsida</taxon>
        <taxon>eudicotyledons</taxon>
        <taxon>Gunneridae</taxon>
        <taxon>Pentapetalae</taxon>
        <taxon>rosids</taxon>
        <taxon>fabids</taxon>
        <taxon>Fabales</taxon>
        <taxon>Fabaceae</taxon>
        <taxon>Papilionoideae</taxon>
        <taxon>50 kb inversion clade</taxon>
        <taxon>NPAAA clade</taxon>
        <taxon>Hologalegina</taxon>
        <taxon>IRL clade</taxon>
        <taxon>Cicereae</taxon>
        <taxon>Cicer</taxon>
    </lineage>
</organism>
<dbReference type="eggNOG" id="KOG0907">
    <property type="taxonomic scope" value="Eukaryota"/>
</dbReference>
<feature type="region of interest" description="Disordered" evidence="4">
    <location>
        <begin position="1"/>
        <end position="26"/>
    </location>
</feature>
<evidence type="ECO:0000313" key="6">
    <source>
        <dbReference type="Proteomes" id="UP000087171"/>
    </source>
</evidence>
<evidence type="ECO:0000256" key="3">
    <source>
        <dbReference type="ARBA" id="ARBA00023284"/>
    </source>
</evidence>
<proteinExistence type="predicted"/>
<dbReference type="STRING" id="3827.A0A1S2XGU4"/>
<reference evidence="7" key="2">
    <citation type="submission" date="2025-08" db="UniProtKB">
        <authorList>
            <consortium name="RefSeq"/>
        </authorList>
    </citation>
    <scope>IDENTIFICATION</scope>
    <source>
        <tissue evidence="7">Etiolated seedlings</tissue>
    </source>
</reference>
<dbReference type="PaxDb" id="3827-XP_004489163.1"/>
<dbReference type="FunFam" id="3.40.30.10:FF:000245">
    <property type="entry name" value="Thioredoxin"/>
    <property type="match status" value="1"/>
</dbReference>
<dbReference type="InterPro" id="IPR013766">
    <property type="entry name" value="Thioredoxin_domain"/>
</dbReference>
<dbReference type="RefSeq" id="XP_004489163.1">
    <property type="nucleotide sequence ID" value="XM_004489106.3"/>
</dbReference>
<dbReference type="SUPFAM" id="SSF52833">
    <property type="entry name" value="Thioredoxin-like"/>
    <property type="match status" value="1"/>
</dbReference>
<evidence type="ECO:0000256" key="1">
    <source>
        <dbReference type="ARBA" id="ARBA00022982"/>
    </source>
</evidence>
<dbReference type="PANTHER" id="PTHR10438">
    <property type="entry name" value="THIOREDOXIN"/>
    <property type="match status" value="1"/>
</dbReference>
<dbReference type="PRINTS" id="PR00421">
    <property type="entry name" value="THIOREDOXIN"/>
</dbReference>
<dbReference type="InterPro" id="IPR050620">
    <property type="entry name" value="Thioredoxin_H-type-like"/>
</dbReference>
<feature type="compositionally biased region" description="Low complexity" evidence="4">
    <location>
        <begin position="1"/>
        <end position="22"/>
    </location>
</feature>
<dbReference type="InterPro" id="IPR017937">
    <property type="entry name" value="Thioredoxin_CS"/>
</dbReference>
<evidence type="ECO:0000256" key="4">
    <source>
        <dbReference type="SAM" id="MobiDB-lite"/>
    </source>
</evidence>
<reference evidence="6" key="1">
    <citation type="journal article" date="2013" name="Nat. Biotechnol.">
        <title>Draft genome sequence of chickpea (Cicer arietinum) provides a resource for trait improvement.</title>
        <authorList>
            <person name="Varshney R.K."/>
            <person name="Song C."/>
            <person name="Saxena R.K."/>
            <person name="Azam S."/>
            <person name="Yu S."/>
            <person name="Sharpe A.G."/>
            <person name="Cannon S."/>
            <person name="Baek J."/>
            <person name="Rosen B.D."/>
            <person name="Tar'an B."/>
            <person name="Millan T."/>
            <person name="Zhang X."/>
            <person name="Ramsay L.D."/>
            <person name="Iwata A."/>
            <person name="Wang Y."/>
            <person name="Nelson W."/>
            <person name="Farmer A.D."/>
            <person name="Gaur P.M."/>
            <person name="Soderlund C."/>
            <person name="Penmetsa R.V."/>
            <person name="Xu C."/>
            <person name="Bharti A.K."/>
            <person name="He W."/>
            <person name="Winter P."/>
            <person name="Zhao S."/>
            <person name="Hane J.K."/>
            <person name="Carrasquilla-Garcia N."/>
            <person name="Condie J.A."/>
            <person name="Upadhyaya H.D."/>
            <person name="Luo M.C."/>
            <person name="Thudi M."/>
            <person name="Gowda C.L."/>
            <person name="Singh N.P."/>
            <person name="Lichtenzveig J."/>
            <person name="Gali K.K."/>
            <person name="Rubio J."/>
            <person name="Nadarajan N."/>
            <person name="Dolezel J."/>
            <person name="Bansal K.C."/>
            <person name="Xu X."/>
            <person name="Edwards D."/>
            <person name="Zhang G."/>
            <person name="Kahl G."/>
            <person name="Gil J."/>
            <person name="Singh K.B."/>
            <person name="Datta S.K."/>
            <person name="Jackson S.A."/>
            <person name="Wang J."/>
            <person name="Cook D.R."/>
        </authorList>
    </citation>
    <scope>NUCLEOTIDE SEQUENCE [LARGE SCALE GENOMIC DNA]</scope>
    <source>
        <strain evidence="6">cv. CDC Frontier</strain>
    </source>
</reference>
<keyword evidence="1" id="KW-0813">Transport</keyword>